<comment type="caution">
    <text evidence="1">The sequence shown here is derived from an EMBL/GenBank/DDBJ whole genome shotgun (WGS) entry which is preliminary data.</text>
</comment>
<gene>
    <name evidence="1" type="ORF">KSF_001940</name>
</gene>
<organism evidence="1 2">
    <name type="scientific">Reticulibacter mediterranei</name>
    <dbReference type="NCBI Taxonomy" id="2778369"/>
    <lineage>
        <taxon>Bacteria</taxon>
        <taxon>Bacillati</taxon>
        <taxon>Chloroflexota</taxon>
        <taxon>Ktedonobacteria</taxon>
        <taxon>Ktedonobacterales</taxon>
        <taxon>Reticulibacteraceae</taxon>
        <taxon>Reticulibacter</taxon>
    </lineage>
</organism>
<accession>A0A8J3I918</accession>
<dbReference type="InterPro" id="IPR008999">
    <property type="entry name" value="Actin-crosslinking"/>
</dbReference>
<evidence type="ECO:0000313" key="2">
    <source>
        <dbReference type="Proteomes" id="UP000597444"/>
    </source>
</evidence>
<protein>
    <submittedName>
        <fullName evidence="1">Uncharacterized protein</fullName>
    </submittedName>
</protein>
<dbReference type="CDD" id="cd00257">
    <property type="entry name" value="beta-trefoil_FSCN-like"/>
    <property type="match status" value="1"/>
</dbReference>
<keyword evidence="2" id="KW-1185">Reference proteome</keyword>
<dbReference type="RefSeq" id="WP_220201139.1">
    <property type="nucleotide sequence ID" value="NZ_BNJK01000001.1"/>
</dbReference>
<dbReference type="AlphaFoldDB" id="A0A8J3I918"/>
<name>A0A8J3I918_9CHLR</name>
<sequence>MIIKNSKHKLMQVVGIAAAIAILWLSLVSVAEAHAAQKTAALIGLHPAGPVVPSFNGPVTGCVFQTYNGHYLTAVGGGGRITDVIHTDAARFSSWEKFTLIDSRDGTSVIRYGIQTFHGFYLTAVGGGGRITDVIHSDATQLQAWEKFSLISLGYGVYAIETINGHYLTAVDGGGRITDTIHSDATQIRAWEKFQVSCGH</sequence>
<dbReference type="SUPFAM" id="SSF50405">
    <property type="entry name" value="Actin-crosslinking proteins"/>
    <property type="match status" value="1"/>
</dbReference>
<dbReference type="Proteomes" id="UP000597444">
    <property type="component" value="Unassembled WGS sequence"/>
</dbReference>
<dbReference type="Gene3D" id="2.80.10.50">
    <property type="match status" value="1"/>
</dbReference>
<proteinExistence type="predicted"/>
<evidence type="ECO:0000313" key="1">
    <source>
        <dbReference type="EMBL" id="GHO90146.1"/>
    </source>
</evidence>
<reference evidence="1" key="1">
    <citation type="submission" date="2020-10" db="EMBL/GenBank/DDBJ databases">
        <title>Taxonomic study of unclassified bacteria belonging to the class Ktedonobacteria.</title>
        <authorList>
            <person name="Yabe S."/>
            <person name="Wang C.M."/>
            <person name="Zheng Y."/>
            <person name="Sakai Y."/>
            <person name="Cavaletti L."/>
            <person name="Monciardini P."/>
            <person name="Donadio S."/>
        </authorList>
    </citation>
    <scope>NUCLEOTIDE SEQUENCE</scope>
    <source>
        <strain evidence="1">ID150040</strain>
    </source>
</reference>
<dbReference type="EMBL" id="BNJK01000001">
    <property type="protein sequence ID" value="GHO90146.1"/>
    <property type="molecule type" value="Genomic_DNA"/>
</dbReference>